<gene>
    <name evidence="1" type="ORF">FBU59_005466</name>
</gene>
<protein>
    <submittedName>
        <fullName evidence="1">Uncharacterized protein</fullName>
    </submittedName>
</protein>
<dbReference type="EMBL" id="JANBPW010004343">
    <property type="protein sequence ID" value="KAJ1935196.1"/>
    <property type="molecule type" value="Genomic_DNA"/>
</dbReference>
<organism evidence="1 2">
    <name type="scientific">Linderina macrospora</name>
    <dbReference type="NCBI Taxonomy" id="4868"/>
    <lineage>
        <taxon>Eukaryota</taxon>
        <taxon>Fungi</taxon>
        <taxon>Fungi incertae sedis</taxon>
        <taxon>Zoopagomycota</taxon>
        <taxon>Kickxellomycotina</taxon>
        <taxon>Kickxellomycetes</taxon>
        <taxon>Kickxellales</taxon>
        <taxon>Kickxellaceae</taxon>
        <taxon>Linderina</taxon>
    </lineage>
</organism>
<reference evidence="1" key="1">
    <citation type="submission" date="2022-07" db="EMBL/GenBank/DDBJ databases">
        <title>Phylogenomic reconstructions and comparative analyses of Kickxellomycotina fungi.</title>
        <authorList>
            <person name="Reynolds N.K."/>
            <person name="Stajich J.E."/>
            <person name="Barry K."/>
            <person name="Grigoriev I.V."/>
            <person name="Crous P."/>
            <person name="Smith M.E."/>
        </authorList>
    </citation>
    <scope>NUCLEOTIDE SEQUENCE</scope>
    <source>
        <strain evidence="1">NRRL 5244</strain>
    </source>
</reference>
<keyword evidence="2" id="KW-1185">Reference proteome</keyword>
<accession>A0ACC1J2K7</accession>
<sequence length="101" mass="10817">MNSLSHRLAGLRAIHGLRATTATPEVASLSSLSGRRYQSSFSSSSAEAAQEEAVQQPPAQPAASEYAQQLKSRTRSGIPARMLILGAPVSCLFFPRLFDPM</sequence>
<comment type="caution">
    <text evidence="1">The sequence shown here is derived from an EMBL/GenBank/DDBJ whole genome shotgun (WGS) entry which is preliminary data.</text>
</comment>
<evidence type="ECO:0000313" key="1">
    <source>
        <dbReference type="EMBL" id="KAJ1935196.1"/>
    </source>
</evidence>
<dbReference type="Proteomes" id="UP001150603">
    <property type="component" value="Unassembled WGS sequence"/>
</dbReference>
<evidence type="ECO:0000313" key="2">
    <source>
        <dbReference type="Proteomes" id="UP001150603"/>
    </source>
</evidence>
<proteinExistence type="predicted"/>
<name>A0ACC1J2K7_9FUNG</name>